<dbReference type="SFLD" id="SFLDG00002">
    <property type="entry name" value="C1.7:_P-type_atpase_like"/>
    <property type="match status" value="1"/>
</dbReference>
<keyword evidence="4 21" id="KW-0812">Transmembrane</keyword>
<keyword evidence="28" id="KW-1185">Reference proteome</keyword>
<feature type="transmembrane region" description="Helical" evidence="21">
    <location>
        <begin position="3025"/>
        <end position="3043"/>
    </location>
</feature>
<feature type="transmembrane region" description="Helical" evidence="21">
    <location>
        <begin position="791"/>
        <end position="810"/>
    </location>
</feature>
<comment type="subcellular location">
    <subcellularLocation>
        <location evidence="1">Cell membrane</location>
        <topology evidence="1">Multi-pass membrane protein</topology>
    </subcellularLocation>
</comment>
<feature type="transmembrane region" description="Helical" evidence="21">
    <location>
        <begin position="2398"/>
        <end position="2417"/>
    </location>
</feature>
<dbReference type="InterPro" id="IPR035500">
    <property type="entry name" value="NHR-like_dom_sf"/>
</dbReference>
<feature type="transmembrane region" description="Helical" evidence="21">
    <location>
        <begin position="1745"/>
        <end position="1765"/>
    </location>
</feature>
<dbReference type="GO" id="GO:0043565">
    <property type="term" value="F:sequence-specific DNA binding"/>
    <property type="evidence" value="ECO:0007669"/>
    <property type="project" value="InterPro"/>
</dbReference>
<dbReference type="Gene3D" id="2.70.150.10">
    <property type="entry name" value="Calcium-transporting ATPase, cytoplasmic transduction domain A"/>
    <property type="match status" value="1"/>
</dbReference>
<evidence type="ECO:0000256" key="15">
    <source>
        <dbReference type="ARBA" id="ARBA00023163"/>
    </source>
</evidence>
<keyword evidence="5" id="KW-0479">Metal-binding</keyword>
<feature type="domain" description="Nuclear receptor" evidence="25">
    <location>
        <begin position="1228"/>
        <end position="1303"/>
    </location>
</feature>
<feature type="transmembrane region" description="Helical" evidence="21">
    <location>
        <begin position="923"/>
        <end position="947"/>
    </location>
</feature>
<dbReference type="InterPro" id="IPR004014">
    <property type="entry name" value="ATPase_P-typ_cation-transptr_N"/>
</dbReference>
<dbReference type="Pfam" id="PF13246">
    <property type="entry name" value="Cation_ATPase"/>
    <property type="match status" value="1"/>
</dbReference>
<dbReference type="GO" id="GO:0005391">
    <property type="term" value="F:P-type sodium:potassium-exchanging transporter activity"/>
    <property type="evidence" value="ECO:0007669"/>
    <property type="project" value="UniProtKB-EC"/>
</dbReference>
<evidence type="ECO:0000256" key="20">
    <source>
        <dbReference type="ARBA" id="ARBA00039096"/>
    </source>
</evidence>
<keyword evidence="3" id="KW-0630">Potassium</keyword>
<comment type="caution">
    <text evidence="27">The sequence shown here is derived from an EMBL/GenBank/DDBJ whole genome shotgun (WGS) entry which is preliminary data.</text>
</comment>
<dbReference type="SUPFAM" id="SSF48508">
    <property type="entry name" value="Nuclear receptor ligand-binding domain"/>
    <property type="match status" value="2"/>
</dbReference>
<dbReference type="FunFam" id="1.20.1110.10:FF:000095">
    <property type="entry name" value="Sodium/potassium-transporting ATPase subunit alpha-1"/>
    <property type="match status" value="1"/>
</dbReference>
<feature type="transmembrane region" description="Helical" evidence="21">
    <location>
        <begin position="1650"/>
        <end position="1670"/>
    </location>
</feature>
<dbReference type="Gene3D" id="1.10.565.10">
    <property type="entry name" value="Retinoid X Receptor"/>
    <property type="match status" value="2"/>
</dbReference>
<dbReference type="InterPro" id="IPR001757">
    <property type="entry name" value="P_typ_ATPase"/>
</dbReference>
<dbReference type="SUPFAM" id="SSF81665">
    <property type="entry name" value="Calcium ATPase, transmembrane domain M"/>
    <property type="match status" value="1"/>
</dbReference>
<dbReference type="SUPFAM" id="SSF52540">
    <property type="entry name" value="P-loop containing nucleoside triphosphate hydrolases"/>
    <property type="match status" value="1"/>
</dbReference>
<evidence type="ECO:0000256" key="14">
    <source>
        <dbReference type="ARBA" id="ARBA00023136"/>
    </source>
</evidence>
<dbReference type="SMART" id="SM00399">
    <property type="entry name" value="ZnF_C4"/>
    <property type="match status" value="2"/>
</dbReference>
<feature type="transmembrane region" description="Helical" evidence="21">
    <location>
        <begin position="1830"/>
        <end position="1848"/>
    </location>
</feature>
<feature type="transmembrane region" description="Helical" evidence="21">
    <location>
        <begin position="2286"/>
        <end position="2310"/>
    </location>
</feature>
<organism evidence="27 28">
    <name type="scientific">Blomia tropicalis</name>
    <name type="common">Mite</name>
    <dbReference type="NCBI Taxonomy" id="40697"/>
    <lineage>
        <taxon>Eukaryota</taxon>
        <taxon>Metazoa</taxon>
        <taxon>Ecdysozoa</taxon>
        <taxon>Arthropoda</taxon>
        <taxon>Chelicerata</taxon>
        <taxon>Arachnida</taxon>
        <taxon>Acari</taxon>
        <taxon>Acariformes</taxon>
        <taxon>Sarcoptiformes</taxon>
        <taxon>Astigmata</taxon>
        <taxon>Glycyphagoidea</taxon>
        <taxon>Echimyopodidae</taxon>
        <taxon>Blomia</taxon>
    </lineage>
</organism>
<dbReference type="InterPro" id="IPR023299">
    <property type="entry name" value="ATPase_P-typ_cyto_dom_N"/>
</dbReference>
<dbReference type="PROSITE" id="PS51843">
    <property type="entry name" value="NR_LBD"/>
    <property type="match status" value="1"/>
</dbReference>
<dbReference type="InterPro" id="IPR047817">
    <property type="entry name" value="ABC2_TM_bact-type"/>
</dbReference>
<dbReference type="InterPro" id="IPR003439">
    <property type="entry name" value="ABC_transporter-like_ATP-bd"/>
</dbReference>
<evidence type="ECO:0000256" key="3">
    <source>
        <dbReference type="ARBA" id="ARBA00022607"/>
    </source>
</evidence>
<feature type="transmembrane region" description="Helical" evidence="21">
    <location>
        <begin position="899"/>
        <end position="917"/>
    </location>
</feature>
<evidence type="ECO:0000256" key="1">
    <source>
        <dbReference type="ARBA" id="ARBA00004651"/>
    </source>
</evidence>
<dbReference type="GO" id="GO:0036376">
    <property type="term" value="P:sodium ion export across plasma membrane"/>
    <property type="evidence" value="ECO:0007669"/>
    <property type="project" value="TreeGrafter"/>
</dbReference>
<dbReference type="SUPFAM" id="SSF56784">
    <property type="entry name" value="HAD-like"/>
    <property type="match status" value="1"/>
</dbReference>
<keyword evidence="7" id="KW-0863">Zinc-finger</keyword>
<dbReference type="Gene3D" id="3.30.50.10">
    <property type="entry name" value="Erythroid Transcription Factor GATA-1, subunit A"/>
    <property type="match status" value="3"/>
</dbReference>
<dbReference type="PROSITE" id="PS00154">
    <property type="entry name" value="ATPASE_E1_E2"/>
    <property type="match status" value="1"/>
</dbReference>
<keyword evidence="15" id="KW-0804">Transcription</keyword>
<gene>
    <name evidence="27" type="ORF">RDWZM_000445</name>
</gene>
<feature type="transmembrane region" description="Helical" evidence="21">
    <location>
        <begin position="1772"/>
        <end position="1788"/>
    </location>
</feature>
<dbReference type="SFLD" id="SFLDS00003">
    <property type="entry name" value="Haloacid_Dehalogenase"/>
    <property type="match status" value="1"/>
</dbReference>
<evidence type="ECO:0000259" key="23">
    <source>
        <dbReference type="PROSITE" id="PS50893"/>
    </source>
</evidence>
<evidence type="ECO:0000256" key="18">
    <source>
        <dbReference type="ARBA" id="ARBA00037422"/>
    </source>
</evidence>
<feature type="transmembrane region" description="Helical" evidence="21">
    <location>
        <begin position="3049"/>
        <end position="3071"/>
    </location>
</feature>
<feature type="transmembrane region" description="Helical" evidence="21">
    <location>
        <begin position="3113"/>
        <end position="3134"/>
    </location>
</feature>
<feature type="transmembrane region" description="Helical" evidence="21">
    <location>
        <begin position="1794"/>
        <end position="1818"/>
    </location>
</feature>
<dbReference type="SMART" id="SM00831">
    <property type="entry name" value="Cation_ATPase_N"/>
    <property type="match status" value="1"/>
</dbReference>
<keyword evidence="3" id="KW-0740">Sodium/potassium transport</keyword>
<dbReference type="PANTHER" id="PTHR43294">
    <property type="entry name" value="SODIUM/POTASSIUM-TRANSPORTING ATPASE SUBUNIT ALPHA"/>
    <property type="match status" value="1"/>
</dbReference>
<dbReference type="PANTHER" id="PTHR43294:SF21">
    <property type="entry name" value="CATION TRANSPORTING ATPASE"/>
    <property type="match status" value="1"/>
</dbReference>
<dbReference type="PRINTS" id="PR00047">
    <property type="entry name" value="STROIDFINGER"/>
</dbReference>
<keyword evidence="3" id="KW-0739">Sodium transport</keyword>
<feature type="transmembrane region" description="Helical" evidence="21">
    <location>
        <begin position="77"/>
        <end position="98"/>
    </location>
</feature>
<dbReference type="Pfam" id="PF00690">
    <property type="entry name" value="Cation_ATPase_N"/>
    <property type="match status" value="1"/>
</dbReference>
<keyword evidence="12" id="KW-0805">Transcription regulation</keyword>
<dbReference type="GO" id="GO:1902600">
    <property type="term" value="P:proton transmembrane transport"/>
    <property type="evidence" value="ECO:0007669"/>
    <property type="project" value="TreeGrafter"/>
</dbReference>
<evidence type="ECO:0000256" key="2">
    <source>
        <dbReference type="ARBA" id="ARBA00022475"/>
    </source>
</evidence>
<evidence type="ECO:0000256" key="16">
    <source>
        <dbReference type="ARBA" id="ARBA00023170"/>
    </source>
</evidence>
<dbReference type="EMBL" id="JAPWDV010000001">
    <property type="protein sequence ID" value="KAJ6221900.1"/>
    <property type="molecule type" value="Genomic_DNA"/>
</dbReference>
<keyword evidence="6" id="KW-0547">Nucleotide-binding</keyword>
<keyword evidence="8" id="KW-0862">Zinc</keyword>
<keyword evidence="10" id="KW-1278">Translocase</keyword>
<dbReference type="SUPFAM" id="SSF81653">
    <property type="entry name" value="Calcium ATPase, transduction domain A"/>
    <property type="match status" value="1"/>
</dbReference>
<evidence type="ECO:0000256" key="6">
    <source>
        <dbReference type="ARBA" id="ARBA00022741"/>
    </source>
</evidence>
<feature type="transmembrane region" description="Helical" evidence="21">
    <location>
        <begin position="1705"/>
        <end position="1725"/>
    </location>
</feature>
<dbReference type="CDD" id="cd06916">
    <property type="entry name" value="NR_DBD_like"/>
    <property type="match status" value="1"/>
</dbReference>
<keyword evidence="3" id="KW-0813">Transport</keyword>
<dbReference type="InterPro" id="IPR002219">
    <property type="entry name" value="PKC_DAG/PE"/>
</dbReference>
<dbReference type="InterPro" id="IPR036259">
    <property type="entry name" value="MFS_trans_sf"/>
</dbReference>
<keyword evidence="2" id="KW-1003">Cell membrane</keyword>
<evidence type="ECO:0000256" key="11">
    <source>
        <dbReference type="ARBA" id="ARBA00022989"/>
    </source>
</evidence>
<evidence type="ECO:0000256" key="12">
    <source>
        <dbReference type="ARBA" id="ARBA00023015"/>
    </source>
</evidence>
<evidence type="ECO:0000313" key="27">
    <source>
        <dbReference type="EMBL" id="KAJ6221900.1"/>
    </source>
</evidence>
<dbReference type="GO" id="GO:0006883">
    <property type="term" value="P:intracellular sodium ion homeostasis"/>
    <property type="evidence" value="ECO:0007669"/>
    <property type="project" value="TreeGrafter"/>
</dbReference>
<dbReference type="Gene3D" id="1.20.1250.20">
    <property type="entry name" value="MFS general substrate transporter like domains"/>
    <property type="match status" value="4"/>
</dbReference>
<feature type="domain" description="ABC transporter" evidence="23">
    <location>
        <begin position="1827"/>
        <end position="2043"/>
    </location>
</feature>
<feature type="transmembrane region" description="Helical" evidence="21">
    <location>
        <begin position="1487"/>
        <end position="1509"/>
    </location>
</feature>
<dbReference type="SFLD" id="SFLDF00027">
    <property type="entry name" value="p-type_atpase"/>
    <property type="match status" value="1"/>
</dbReference>
<keyword evidence="11 21" id="KW-1133">Transmembrane helix</keyword>
<evidence type="ECO:0000256" key="8">
    <source>
        <dbReference type="ARBA" id="ARBA00022833"/>
    </source>
</evidence>
<evidence type="ECO:0000256" key="4">
    <source>
        <dbReference type="ARBA" id="ARBA00022692"/>
    </source>
</evidence>
<dbReference type="GO" id="GO:1990573">
    <property type="term" value="P:potassium ion import across plasma membrane"/>
    <property type="evidence" value="ECO:0007669"/>
    <property type="project" value="TreeGrafter"/>
</dbReference>
<evidence type="ECO:0000259" key="26">
    <source>
        <dbReference type="PROSITE" id="PS51843"/>
    </source>
</evidence>
<protein>
    <recommendedName>
        <fullName evidence="20">Na(+)/K(+)-exchanging ATPase</fullName>
        <ecNumber evidence="20">7.2.2.13</ecNumber>
    </recommendedName>
</protein>
<feature type="transmembrane region" description="Helical" evidence="21">
    <location>
        <begin position="1854"/>
        <end position="1873"/>
    </location>
</feature>
<evidence type="ECO:0000313" key="28">
    <source>
        <dbReference type="Proteomes" id="UP001142055"/>
    </source>
</evidence>
<dbReference type="InterPro" id="IPR059000">
    <property type="entry name" value="ATPase_P-type_domA"/>
</dbReference>
<dbReference type="PROSITE" id="PS51012">
    <property type="entry name" value="ABC_TM2"/>
    <property type="match status" value="1"/>
</dbReference>
<feature type="transmembrane region" description="Helical" evidence="21">
    <location>
        <begin position="3083"/>
        <end position="3101"/>
    </location>
</feature>
<comment type="function">
    <text evidence="18">This is the catalytic component of the active enzyme, which catalyzes the hydrolysis of ATP coupled with the exchange of sodium and potassium ions across the plasma membrane. This action creates the electrochemical gradient of sodium and potassium ions, providing the energy for active transport of various nutrients.</text>
</comment>
<dbReference type="InterPro" id="IPR036412">
    <property type="entry name" value="HAD-like_sf"/>
</dbReference>
<feature type="transmembrane region" description="Helical" evidence="21">
    <location>
        <begin position="2829"/>
        <end position="2852"/>
    </location>
</feature>
<feature type="transmembrane region" description="Helical" evidence="21">
    <location>
        <begin position="859"/>
        <end position="878"/>
    </location>
</feature>
<dbReference type="InterPro" id="IPR001628">
    <property type="entry name" value="Znf_hrmn_rcpt"/>
</dbReference>
<keyword evidence="14 21" id="KW-0472">Membrane</keyword>
<dbReference type="Gene3D" id="1.20.1110.10">
    <property type="entry name" value="Calcium-transporting ATPase, transmembrane domain"/>
    <property type="match status" value="2"/>
</dbReference>
<dbReference type="InterPro" id="IPR000536">
    <property type="entry name" value="Nucl_hrmn_rcpt_lig-bd"/>
</dbReference>
<feature type="domain" description="NR LBD" evidence="26">
    <location>
        <begin position="2563"/>
        <end position="2798"/>
    </location>
</feature>
<dbReference type="InterPro" id="IPR008250">
    <property type="entry name" value="ATPase_P-typ_transduc_dom_A_sf"/>
</dbReference>
<dbReference type="SUPFAM" id="SSF103473">
    <property type="entry name" value="MFS general substrate transporter"/>
    <property type="match status" value="2"/>
</dbReference>
<dbReference type="GO" id="GO:0003700">
    <property type="term" value="F:DNA-binding transcription factor activity"/>
    <property type="evidence" value="ECO:0007669"/>
    <property type="project" value="InterPro"/>
</dbReference>
<keyword evidence="3" id="KW-0406">Ion transport</keyword>
<dbReference type="InterPro" id="IPR023214">
    <property type="entry name" value="HAD_sf"/>
</dbReference>
<feature type="transmembrane region" description="Helical" evidence="21">
    <location>
        <begin position="2910"/>
        <end position="2930"/>
    </location>
</feature>
<dbReference type="Pfam" id="PF00005">
    <property type="entry name" value="ABC_tran"/>
    <property type="match status" value="1"/>
</dbReference>
<dbReference type="NCBIfam" id="TIGR01494">
    <property type="entry name" value="ATPase_P-type"/>
    <property type="match status" value="1"/>
</dbReference>
<dbReference type="InterPro" id="IPR013088">
    <property type="entry name" value="Znf_NHR/GATA"/>
</dbReference>
<feature type="transmembrane region" description="Helical" evidence="21">
    <location>
        <begin position="2775"/>
        <end position="2797"/>
    </location>
</feature>
<dbReference type="FunFam" id="2.70.150.10:FF:000003">
    <property type="entry name" value="Sodium/potassium-transporting ATPase subunit alpha"/>
    <property type="match status" value="1"/>
</dbReference>
<dbReference type="Gene3D" id="3.40.1110.10">
    <property type="entry name" value="Calcium-transporting ATPase, cytoplasmic domain N"/>
    <property type="match status" value="1"/>
</dbReference>
<dbReference type="GO" id="GO:0140359">
    <property type="term" value="F:ABC-type transporter activity"/>
    <property type="evidence" value="ECO:0007669"/>
    <property type="project" value="InterPro"/>
</dbReference>
<dbReference type="EC" id="7.2.2.13" evidence="20"/>
<feature type="domain" description="ABC transmembrane type-2" evidence="24">
    <location>
        <begin position="2234"/>
        <end position="2482"/>
    </location>
</feature>
<dbReference type="Gene3D" id="3.40.1710.10">
    <property type="entry name" value="abc type-2 transporter like domain"/>
    <property type="match status" value="1"/>
</dbReference>
<accession>A0A9Q0MDS0</accession>
<dbReference type="GO" id="GO:0016887">
    <property type="term" value="F:ATP hydrolysis activity"/>
    <property type="evidence" value="ECO:0007669"/>
    <property type="project" value="InterPro"/>
</dbReference>
<feature type="transmembrane region" description="Helical" evidence="21">
    <location>
        <begin position="714"/>
        <end position="733"/>
    </location>
</feature>
<dbReference type="InterPro" id="IPR018303">
    <property type="entry name" value="ATPase_P-typ_P_site"/>
</dbReference>
<evidence type="ECO:0000256" key="10">
    <source>
        <dbReference type="ARBA" id="ARBA00022967"/>
    </source>
</evidence>
<feature type="transmembrane region" description="Helical" evidence="21">
    <location>
        <begin position="2958"/>
        <end position="2978"/>
    </location>
</feature>
<dbReference type="PROSITE" id="PS50893">
    <property type="entry name" value="ABC_TRANSPORTER_2"/>
    <property type="match status" value="1"/>
</dbReference>
<dbReference type="PROSITE" id="PS50081">
    <property type="entry name" value="ZF_DAG_PE_2"/>
    <property type="match status" value="1"/>
</dbReference>
<dbReference type="InterPro" id="IPR017871">
    <property type="entry name" value="ABC_transporter-like_CS"/>
</dbReference>
<evidence type="ECO:0000256" key="17">
    <source>
        <dbReference type="ARBA" id="ARBA00023242"/>
    </source>
</evidence>
<feature type="transmembrane region" description="Helical" evidence="21">
    <location>
        <begin position="2331"/>
        <end position="2359"/>
    </location>
</feature>
<keyword evidence="17" id="KW-0539">Nucleus</keyword>
<feature type="domain" description="Nuclear receptor" evidence="25">
    <location>
        <begin position="970"/>
        <end position="1013"/>
    </location>
</feature>
<dbReference type="Pfam" id="PF07690">
    <property type="entry name" value="MFS_1"/>
    <property type="match status" value="2"/>
</dbReference>
<dbReference type="Pfam" id="PF12698">
    <property type="entry name" value="ABC2_membrane_3"/>
    <property type="match status" value="1"/>
</dbReference>
<keyword evidence="9" id="KW-0067">ATP-binding</keyword>
<sequence>MYKKFKNKKKYEETTNSNNDNIVEHQMTIEEVCALLETNVEHGLDSTETAIRLERDGPNCFTPPKDKSWFILLLKELLSGFQLLMWFSAIGSFISFSIDHNPQDAYLALILIFTILLTGLFSYYQQMSSSKVFRSFKNMTPQSAFVLRDGRKQSIAVEDIVVGDIVYCEAGDRVPADLRIFVSNSMKVDNSSITGESEPLVRTIEPVRSIPLESTNLAFFSTNCTDGTGIGVVIATGDRTVMGDIASIVSGIEQVKTPIAKEISYFVLLPAMTVALTLTAKRMASKRCLVKHLEAVETLGSTSTICTDKTGTLTQNRMTVEHVWFGNETYIYRCGQLQHDVHSVDDIMMKQDWLLMKRCAMLCSRAEFLELNENDDNSNIEQWKTSGDASEVGIMKFLQQAIEPVNEYRSKYPKLAEKPFSSTYKYQYSIHREQNKVTNSPILVMKGAPERIISLCTQRMDYQGKTIPIDEKFIKMFEDVYHEYGSNGERVLAFCDLELDCEKYDSNYQFDSSKLDEQINLSNLRFLGLISMIDPPRPDIPKSVQLCRSAGIRVVMVTGDHPITAQAIAKTVNIISSSHRHTTITSLRSTISESNQRVKSIVIPGDELSIMTDEQLSETLLLYGEIVFARTTPKQKLRIVEMFQSLGEIVAVTGDGVNDSPALKKADIGIAMGISGSEVSKQAADMILLDDNFSTIITGIEEGRRIFDNMKKTVSYILAGNVTTIYPFVVYAMTGIPLAITTITALLISLGTDIVPAISLSYEDAELDIMNIPPRNAKTDRLVDKRLLVRAYAYIGIMGSICAYVGYFVTMNRYGYTVSMLWESRVRWESLVDDFPRIVGYDDGGHAIYQSTTYDERQMILMEAQTAYFAGIIVAQWIDVVVCKTRRVSNFRHGMRNHVLNFAILFETGLASFVIYVPFMNTILQTIPVSLISWLWTLPFISIILLLEEIRKWIIRSYPNKKIGMILNDNRENKFVCRFSGNCSISVKTRGRCSKCRLAKCIQLGMTKTTKEEKKFQSKTNCVVTLKQCKNQNTKLENQLIQIIRANIENENVKPQNVKENYQHKKLKQNTVLNQFEKSKLWEICHTMSNFKNENDYVNSKSKQTGRIIEAFDIPEIYFRWIIQSCAMFKPFQCLNKTDQWKILKHVCFDWLTLHFVFCVIPEKDGYFMFSTDNADEVMFVEFASLREIRIELNEQDQTDRYVQFWIDLNREMDCDPMILYIFVMNRIKRCAVCGDEATGFNYTGLSCESCKVFFHRNSSRIDSFKCKKLNNCTINRFTRRCCTSCRMKKCLQIGMRKKVSDSINDKNECNFEINKNLTNLNDSNVLMKNKIRPLNSIELQLINEARKAMSAFDDEMKGNCLGHAHDPKQGIDIPLIYIKKSIQYCQNFYQYNQLDNSEKLLIIKTSAYYVQAQLFFNIKQPLSCFELFRYDYFRYVHVMQRYLENKYQCQMKANEKCVQLLNFAEKIKQIRDDCRIILLENERIEFIPEIGMTISLIGATLVDLAFIYNVSIDTASYLTMACGLGYLLGAVTPWFYRWLNRQLTVTFNLAMMAVTILLVPYLSNFYVAFALFTFNGIGAGAWDAASGFWIVEMWPVGNSGMLQLLQFSFGAGTIAGPVVAAPFVRGELLTYENRTITIDDRKSLLKIPYAINAILGIIVPIIFFILYFVNRYQYKETSNEKKVDINANFDEPPLKRVPFRRTKLAVLCICLSVYNAAEVGWWNFSPSLYQYLEIKLDATTSAHVMTILTLTYTIGRFVTAFITIKLKPDLIISYHYLIIYSGLLLILFGRDNLTLICIGTGIIGFGFSAMWPAIFAIAERHLRLSTQVCAVYSFVVGGVSLIIPLIMGSTFHAHPMILFVLVGLFLTVNVFGKRPGLLESSIPGPMVGYMPQDFSLYEQLTIEETLKYFGSLYNLSYCECKERVNFLVKFLQLPNENRLVSRLSGGQMRRVSLAIALIHRPPLLILDEPTVGVDPLLRQSIWNYLSELSQKDGLTVLVTTHYIDEAKQANLVGFIRDGKLLAENSPNELLQRYQVETLEQVFLCLCNKSNDDRLKTKELQSIEPIPVVKSQQYELKVENTTPFRQTAKWLSIKHIRAMISKNLLTFSRSIGYLMFQFMLPFIQAVLFCICLGGDLRFIPVAIYDGDQSLFSEAILNDLNSTKLAKNYYPNESLAMNSVQMGEHNTAIIINEGYFDSLFDRVMQIETGDHKTLNKSVIHIYSDMSIPILAQFIQGEVLRSFQRVANEFLHNFTVSENASEGSNLLEMPIRIETPIYGKIEPMFINFISPGVIISIAFFLPVSLTSMAMVVERNRGLLERTMVVGVSHIEILISQLVTNMFIAMAQVAILLITCLGIFGIEYQGHLYLVAILAFLQSLNGMTFGMAISTIADTENTATMLALGIFYPILVLSGVLWPIEAMHQTLRYVSYCIPLTMPIRAMRSIMSRGWDLDKSQVVGGFLASFAFNFNAISCESCRFFFRRYAHKNNELKCKFNTGRCVISSFNRRCQRCRMDKCLSVGMKLELVDKRKGSTNSKPKTECKVVTAASSPFQLRLQLYWPITSYCYNLIENICQVFRSFHPQLVGYVHDSIEIFNIQEFFILAMIKFVKTISQFQQLKENDQLFMVKTSFADILMLRSLFYFDFVEDSFPMRLDENAEHAVSVPLKRLYPNSMNNLIELHRDLASKVASNRDDNVMRDLMSVLTMLRPKQSYSCPDYIRYEFIKYRCLLEQYLAIKYDDRQVVEQLMETLFDGVTITLIGATLVDLRFIYDVSIDTASYLPMANTVGMLLGSLCGYLFRWINRQLAIIVFLSMIVVTTFFIPYYPNFYYAIVSFIFNGIGGGAWNAAVGYWIVEMWPVGNTGMLQLLQFTFGLGTITAPLLASPYVHGESLTYENRTITIEDRKNWLKLPYAVNSFISLIVPVSLLILFFVNRYKVKETEVESNENVESKQISHRIIKLTLLCICIGSCCSAEIGWINFSSAMYQYLDIKLDAATTTHVLNVLTIFYTMGRLVTAFVSLKLKPDIIIIYHLIITFTGLSILLFGRNNLTVIYVGTGILGYGYSATVPALYAFVERHLRLSNQICSIYSFYGGVSTSFIPLIMGQTFHAHPMTLFILDFSLITISFTLFIFVFIWIRCA</sequence>
<dbReference type="SUPFAM" id="SSF57716">
    <property type="entry name" value="Glucocorticoid receptor-like (DNA-binding domain)"/>
    <property type="match status" value="3"/>
</dbReference>
<dbReference type="Pfam" id="PF00122">
    <property type="entry name" value="E1-E2_ATPase"/>
    <property type="match status" value="1"/>
</dbReference>
<dbReference type="InterPro" id="IPR050510">
    <property type="entry name" value="Cation_transp_ATPase_P-type"/>
</dbReference>
<dbReference type="Gene3D" id="3.40.50.300">
    <property type="entry name" value="P-loop containing nucleotide triphosphate hydrolases"/>
    <property type="match status" value="1"/>
</dbReference>
<dbReference type="InterPro" id="IPR044492">
    <property type="entry name" value="P_typ_ATPase_HD_dom"/>
</dbReference>
<evidence type="ECO:0000259" key="24">
    <source>
        <dbReference type="PROSITE" id="PS51012"/>
    </source>
</evidence>
<evidence type="ECO:0000256" key="9">
    <source>
        <dbReference type="ARBA" id="ARBA00022840"/>
    </source>
</evidence>
<feature type="domain" description="Nuclear receptor" evidence="25">
    <location>
        <begin position="2450"/>
        <end position="2527"/>
    </location>
</feature>
<evidence type="ECO:0000256" key="19">
    <source>
        <dbReference type="ARBA" id="ARBA00038795"/>
    </source>
</evidence>
<dbReference type="FunFam" id="3.40.50.1000:FF:000083">
    <property type="entry name" value="Sodium/potassium-transporting ATPase subunit alpha"/>
    <property type="match status" value="1"/>
</dbReference>
<dbReference type="Pfam" id="PF00105">
    <property type="entry name" value="zf-C4"/>
    <property type="match status" value="3"/>
</dbReference>
<dbReference type="PRINTS" id="PR00121">
    <property type="entry name" value="NAKATPASE"/>
</dbReference>
<dbReference type="GO" id="GO:0008270">
    <property type="term" value="F:zinc ion binding"/>
    <property type="evidence" value="ECO:0007669"/>
    <property type="project" value="UniProtKB-KW"/>
</dbReference>
<evidence type="ECO:0000256" key="5">
    <source>
        <dbReference type="ARBA" id="ARBA00022723"/>
    </source>
</evidence>
<keyword evidence="3" id="KW-0915">Sodium</keyword>
<dbReference type="GO" id="GO:0005524">
    <property type="term" value="F:ATP binding"/>
    <property type="evidence" value="ECO:0007669"/>
    <property type="project" value="UniProtKB-KW"/>
</dbReference>
<feature type="transmembrane region" description="Helical" evidence="21">
    <location>
        <begin position="2365"/>
        <end position="2386"/>
    </location>
</feature>
<name>A0A9Q0MDS0_BLOTA</name>
<keyword evidence="16" id="KW-0675">Receptor</keyword>
<dbReference type="Gene3D" id="3.40.50.1000">
    <property type="entry name" value="HAD superfamily/HAD-like"/>
    <property type="match status" value="1"/>
</dbReference>
<feature type="transmembrane region" description="Helical" evidence="21">
    <location>
        <begin position="1515"/>
        <end position="1537"/>
    </location>
</feature>
<feature type="transmembrane region" description="Helical" evidence="21">
    <location>
        <begin position="2749"/>
        <end position="2769"/>
    </location>
</feature>
<feature type="transmembrane region" description="Helical" evidence="21">
    <location>
        <begin position="2804"/>
        <end position="2823"/>
    </location>
</feature>
<dbReference type="SUPFAM" id="SSF81660">
    <property type="entry name" value="Metal cation-transporting ATPase, ATP-binding domain N"/>
    <property type="match status" value="1"/>
</dbReference>
<dbReference type="GO" id="GO:0030007">
    <property type="term" value="P:intracellular potassium ion homeostasis"/>
    <property type="evidence" value="ECO:0007669"/>
    <property type="project" value="TreeGrafter"/>
</dbReference>
<dbReference type="InterPro" id="IPR011701">
    <property type="entry name" value="MFS"/>
</dbReference>
<dbReference type="PRINTS" id="PR00119">
    <property type="entry name" value="CATATPASE"/>
</dbReference>
<reference evidence="27" key="1">
    <citation type="submission" date="2022-12" db="EMBL/GenBank/DDBJ databases">
        <title>Genome assemblies of Blomia tropicalis.</title>
        <authorList>
            <person name="Cui Y."/>
        </authorList>
    </citation>
    <scope>NUCLEOTIDE SEQUENCE</scope>
    <source>
        <tissue evidence="27">Adult mites</tissue>
    </source>
</reference>
<proteinExistence type="predicted"/>
<dbReference type="Pfam" id="PF00689">
    <property type="entry name" value="Cation_ATPase_C"/>
    <property type="match status" value="1"/>
</dbReference>
<dbReference type="InterPro" id="IPR023298">
    <property type="entry name" value="ATPase_P-typ_TM_dom_sf"/>
</dbReference>
<keyword evidence="3" id="KW-0633">Potassium transport</keyword>
<feature type="transmembrane region" description="Helical" evidence="21">
    <location>
        <begin position="104"/>
        <end position="124"/>
    </location>
</feature>
<evidence type="ECO:0000259" key="22">
    <source>
        <dbReference type="PROSITE" id="PS50081"/>
    </source>
</evidence>
<evidence type="ECO:0000256" key="21">
    <source>
        <dbReference type="SAM" id="Phobius"/>
    </source>
</evidence>
<keyword evidence="13" id="KW-0238">DNA-binding</keyword>
<feature type="transmembrane region" description="Helical" evidence="21">
    <location>
        <begin position="739"/>
        <end position="762"/>
    </location>
</feature>
<dbReference type="InterPro" id="IPR013525">
    <property type="entry name" value="ABC2_TM"/>
</dbReference>
<dbReference type="Proteomes" id="UP001142055">
    <property type="component" value="Chromosome 1"/>
</dbReference>
<dbReference type="PROSITE" id="PS00211">
    <property type="entry name" value="ABC_TRANSPORTER_1"/>
    <property type="match status" value="1"/>
</dbReference>
<comment type="subunit">
    <text evidence="19">The sodium/potassium-transporting ATPase is composed of a catalytic alpha subunit, an auxiliary non-catalytic beta subunit and an additional regulatory subunit.</text>
</comment>
<feature type="domain" description="Phorbol-ester/DAG-type" evidence="22">
    <location>
        <begin position="1220"/>
        <end position="1267"/>
    </location>
</feature>
<dbReference type="PROSITE" id="PS00031">
    <property type="entry name" value="NUCLEAR_REC_DBD_1"/>
    <property type="match status" value="1"/>
</dbReference>
<dbReference type="GO" id="GO:0005886">
    <property type="term" value="C:plasma membrane"/>
    <property type="evidence" value="ECO:0007669"/>
    <property type="project" value="UniProtKB-SubCell"/>
</dbReference>
<feature type="transmembrane region" description="Helical" evidence="21">
    <location>
        <begin position="2998"/>
        <end position="3018"/>
    </location>
</feature>
<dbReference type="InterPro" id="IPR027417">
    <property type="entry name" value="P-loop_NTPase"/>
</dbReference>
<evidence type="ECO:0000256" key="13">
    <source>
        <dbReference type="ARBA" id="ARBA00023125"/>
    </source>
</evidence>
<evidence type="ECO:0000256" key="7">
    <source>
        <dbReference type="ARBA" id="ARBA00022771"/>
    </source>
</evidence>
<evidence type="ECO:0000259" key="25">
    <source>
        <dbReference type="PROSITE" id="PS51030"/>
    </source>
</evidence>
<dbReference type="PROSITE" id="PS51030">
    <property type="entry name" value="NUCLEAR_REC_DBD_2"/>
    <property type="match status" value="3"/>
</dbReference>
<dbReference type="InterPro" id="IPR006068">
    <property type="entry name" value="ATPase_P-typ_cation-transptr_C"/>
</dbReference>
<feature type="transmembrane region" description="Helical" evidence="21">
    <location>
        <begin position="2864"/>
        <end position="2885"/>
    </location>
</feature>